<keyword evidence="1" id="KW-0812">Transmembrane</keyword>
<dbReference type="EMBL" id="MDYQ01000078">
    <property type="protein sequence ID" value="PRP83702.1"/>
    <property type="molecule type" value="Genomic_DNA"/>
</dbReference>
<dbReference type="PANTHER" id="PTHR47216">
    <property type="match status" value="1"/>
</dbReference>
<protein>
    <recommendedName>
        <fullName evidence="2">Tyrosine specific protein phosphatases domain-containing protein</fullName>
    </recommendedName>
</protein>
<dbReference type="Proteomes" id="UP000241769">
    <property type="component" value="Unassembled WGS sequence"/>
</dbReference>
<dbReference type="InterPro" id="IPR029021">
    <property type="entry name" value="Prot-tyrosine_phosphatase-like"/>
</dbReference>
<dbReference type="SUPFAM" id="SSF52799">
    <property type="entry name" value="(Phosphotyrosine protein) phosphatases II"/>
    <property type="match status" value="1"/>
</dbReference>
<dbReference type="AlphaFoldDB" id="A0A2P6NIE1"/>
<dbReference type="OrthoDB" id="1890923at2759"/>
<keyword evidence="1" id="KW-0472">Membrane</keyword>
<accession>A0A2P6NIE1</accession>
<name>A0A2P6NIE1_9EUKA</name>
<dbReference type="PROSITE" id="PS50056">
    <property type="entry name" value="TYR_PHOSPHATASE_2"/>
    <property type="match status" value="1"/>
</dbReference>
<gene>
    <name evidence="3" type="ORF">PROFUN_03857</name>
</gene>
<evidence type="ECO:0000313" key="4">
    <source>
        <dbReference type="Proteomes" id="UP000241769"/>
    </source>
</evidence>
<feature type="domain" description="Tyrosine specific protein phosphatases" evidence="2">
    <location>
        <begin position="177"/>
        <end position="236"/>
    </location>
</feature>
<evidence type="ECO:0000256" key="1">
    <source>
        <dbReference type="SAM" id="Phobius"/>
    </source>
</evidence>
<feature type="transmembrane region" description="Helical" evidence="1">
    <location>
        <begin position="59"/>
        <end position="80"/>
    </location>
</feature>
<proteinExistence type="predicted"/>
<reference evidence="3 4" key="1">
    <citation type="journal article" date="2018" name="Genome Biol. Evol.">
        <title>Multiple Roots of Fruiting Body Formation in Amoebozoa.</title>
        <authorList>
            <person name="Hillmann F."/>
            <person name="Forbes G."/>
            <person name="Novohradska S."/>
            <person name="Ferling I."/>
            <person name="Riege K."/>
            <person name="Groth M."/>
            <person name="Westermann M."/>
            <person name="Marz M."/>
            <person name="Spaller T."/>
            <person name="Winckler T."/>
            <person name="Schaap P."/>
            <person name="Glockner G."/>
        </authorList>
    </citation>
    <scope>NUCLEOTIDE SEQUENCE [LARGE SCALE GENOMIC DNA]</scope>
    <source>
        <strain evidence="3 4">Jena</strain>
    </source>
</reference>
<keyword evidence="1" id="KW-1133">Transmembrane helix</keyword>
<dbReference type="PANTHER" id="PTHR47216:SF4">
    <property type="entry name" value="OS01G0859400 PROTEIN"/>
    <property type="match status" value="1"/>
</dbReference>
<keyword evidence="4" id="KW-1185">Reference proteome</keyword>
<dbReference type="Gene3D" id="3.90.190.10">
    <property type="entry name" value="Protein tyrosine phosphatase superfamily"/>
    <property type="match status" value="1"/>
</dbReference>
<dbReference type="InParanoid" id="A0A2P6NIE1"/>
<comment type="caution">
    <text evidence="3">The sequence shown here is derived from an EMBL/GenBank/DDBJ whole genome shotgun (WGS) entry which is preliminary data.</text>
</comment>
<evidence type="ECO:0000259" key="2">
    <source>
        <dbReference type="PROSITE" id="PS50056"/>
    </source>
</evidence>
<dbReference type="InterPro" id="IPR000387">
    <property type="entry name" value="Tyr_Pase_dom"/>
</dbReference>
<feature type="transmembrane region" description="Helical" evidence="1">
    <location>
        <begin position="28"/>
        <end position="47"/>
    </location>
</feature>
<organism evidence="3 4">
    <name type="scientific">Planoprotostelium fungivorum</name>
    <dbReference type="NCBI Taxonomy" id="1890364"/>
    <lineage>
        <taxon>Eukaryota</taxon>
        <taxon>Amoebozoa</taxon>
        <taxon>Evosea</taxon>
        <taxon>Variosea</taxon>
        <taxon>Cavosteliida</taxon>
        <taxon>Cavosteliaceae</taxon>
        <taxon>Planoprotostelium</taxon>
    </lineage>
</organism>
<evidence type="ECO:0000313" key="3">
    <source>
        <dbReference type="EMBL" id="PRP83702.1"/>
    </source>
</evidence>
<sequence length="272" mass="31130">MKYKALGVVFFGIAVGYGILSRKVSPVFAWACVSHAIFATAYVLNDYRITCKDRKTGKIPLWNLALLAPVYAELWGVWAIRARFNHDEPIYEEVCDRVYVGRFPFLFGFQVTLDEDLAGQSKKETKEKIDRERTPFPPHVGLIIDLTCEFVEVDALIHNKTYRCLPGLDTSFHTDDDNILEELLYAFDWDLSKGSIYIHCAAGHGRSVLFLALLMVMKGVAQDLPDALRKIKKNRPRCNLSQVHRQVGARLLPRAMDAIRHKPRDMNPWHLK</sequence>